<keyword evidence="2" id="KW-1185">Reference proteome</keyword>
<protein>
    <submittedName>
        <fullName evidence="1">Uncharacterized protein</fullName>
    </submittedName>
</protein>
<dbReference type="Proteomes" id="UP001301544">
    <property type="component" value="Segment"/>
</dbReference>
<accession>A0AA96T6V9</accession>
<dbReference type="EMBL" id="OR591532">
    <property type="protein sequence ID" value="WNV46802.1"/>
    <property type="molecule type" value="Genomic_DNA"/>
</dbReference>
<evidence type="ECO:0000313" key="2">
    <source>
        <dbReference type="Proteomes" id="UP001301544"/>
    </source>
</evidence>
<sequence>MSVTRNLRRVCNYCTWYNSINKAVSIVIYHKKLTRGQRKQWMRLPARKRKQLVIKHRKQW</sequence>
<evidence type="ECO:0000313" key="1">
    <source>
        <dbReference type="EMBL" id="WNV46802.1"/>
    </source>
</evidence>
<name>A0AA96T6V9_9CAUD</name>
<reference evidence="1 2" key="1">
    <citation type="submission" date="2023-09" db="EMBL/GenBank/DDBJ databases">
        <title>A novel Klebsiella quasipneumoniae phage indicates co-existence of ecological risk and microbial resource in karst system.</title>
        <authorList>
            <person name="Liu Y."/>
        </authorList>
    </citation>
    <scope>NUCLEOTIDE SEQUENCE [LARGE SCALE GENOMIC DNA]</scope>
</reference>
<proteinExistence type="predicted"/>
<organism evidence="1 2">
    <name type="scientific">Klebsiella phage KL01</name>
    <dbReference type="NCBI Taxonomy" id="3077152"/>
    <lineage>
        <taxon>Viruses</taxon>
        <taxon>Duplodnaviria</taxon>
        <taxon>Heunggongvirae</taxon>
        <taxon>Uroviricota</taxon>
        <taxon>Caudoviricetes</taxon>
        <taxon>Autographivirales</taxon>
        <taxon>Autographivirales incertae sedis</taxon>
        <taxon>Reminisvirus</taxon>
        <taxon>Reminisvirus KL01</taxon>
    </lineage>
</organism>